<dbReference type="Proteomes" id="UP000544872">
    <property type="component" value="Unassembled WGS sequence"/>
</dbReference>
<dbReference type="PANTHER" id="PTHR42929">
    <property type="entry name" value="INNER MEMBRANE ABC TRANSPORTER PERMEASE PROTEIN YDCU-RELATED-RELATED"/>
    <property type="match status" value="1"/>
</dbReference>
<feature type="transmembrane region" description="Helical" evidence="8">
    <location>
        <begin position="319"/>
        <end position="340"/>
    </location>
</feature>
<organism evidence="10 11">
    <name type="scientific">Novispirillum itersonii</name>
    <name type="common">Aquaspirillum itersonii</name>
    <dbReference type="NCBI Taxonomy" id="189"/>
    <lineage>
        <taxon>Bacteria</taxon>
        <taxon>Pseudomonadati</taxon>
        <taxon>Pseudomonadota</taxon>
        <taxon>Alphaproteobacteria</taxon>
        <taxon>Rhodospirillales</taxon>
        <taxon>Novispirillaceae</taxon>
        <taxon>Novispirillum</taxon>
    </lineage>
</organism>
<dbReference type="Gene3D" id="1.10.3720.10">
    <property type="entry name" value="MetI-like"/>
    <property type="match status" value="1"/>
</dbReference>
<dbReference type="RefSeq" id="WP_184261944.1">
    <property type="nucleotide sequence ID" value="NZ_JACIIX010000002.1"/>
</dbReference>
<feature type="transmembrane region" description="Helical" evidence="8">
    <location>
        <begin position="128"/>
        <end position="151"/>
    </location>
</feature>
<evidence type="ECO:0000256" key="8">
    <source>
        <dbReference type="RuleBase" id="RU363032"/>
    </source>
</evidence>
<name>A0A7W9ZDQ2_NOVIT</name>
<keyword evidence="5 8" id="KW-0812">Transmembrane</keyword>
<evidence type="ECO:0000256" key="6">
    <source>
        <dbReference type="ARBA" id="ARBA00022989"/>
    </source>
</evidence>
<dbReference type="AlphaFoldDB" id="A0A7W9ZDQ2"/>
<feature type="transmembrane region" description="Helical" evidence="8">
    <location>
        <begin position="271"/>
        <end position="292"/>
    </location>
</feature>
<dbReference type="PANTHER" id="PTHR42929:SF1">
    <property type="entry name" value="INNER MEMBRANE ABC TRANSPORTER PERMEASE PROTEIN YDCU-RELATED"/>
    <property type="match status" value="1"/>
</dbReference>
<evidence type="ECO:0000256" key="7">
    <source>
        <dbReference type="ARBA" id="ARBA00023136"/>
    </source>
</evidence>
<accession>A0A7W9ZDQ2</accession>
<keyword evidence="6 8" id="KW-1133">Transmembrane helix</keyword>
<evidence type="ECO:0000256" key="1">
    <source>
        <dbReference type="ARBA" id="ARBA00004651"/>
    </source>
</evidence>
<feature type="domain" description="ABC transmembrane type-1" evidence="9">
    <location>
        <begin position="129"/>
        <end position="336"/>
    </location>
</feature>
<evidence type="ECO:0000256" key="4">
    <source>
        <dbReference type="ARBA" id="ARBA00022475"/>
    </source>
</evidence>
<keyword evidence="7 8" id="KW-0472">Membrane</keyword>
<dbReference type="PROSITE" id="PS50928">
    <property type="entry name" value="ABC_TM1"/>
    <property type="match status" value="1"/>
</dbReference>
<proteinExistence type="inferred from homology"/>
<sequence length="349" mass="38610">MNAVYRSYGPLLGTIILLGVAVWTLAMIVGPQLFMIEQSLWRMEQPDSAVTAGMRIEELNNALSLAQYDLGALEGTTDPDKMAEREKLARSVSAMEQELTTLQGQDTAPVKVYTISNYTEMSGYHAEIFVKTIGASLMVTLIAFAVCYPVAYAAAKLAKPERAALILLGLVIPYAINELLRVFAWLMILDYQGVANSVLLWFGLPEPVRFLDSGAGVFVAMVYAYVLFMVFPIYNTIETLDTNQIEAARDLGASTWKIHSRVVLPHAKPGIAVGSIMTFMLSAGSFSVPHIMTRGTAQPWFSQLIYSKFYDSFYWNQGAAYAFTLLLVCVAFIILMMKVFKVGIRDIAK</sequence>
<dbReference type="EMBL" id="JACIIX010000002">
    <property type="protein sequence ID" value="MBB6209571.1"/>
    <property type="molecule type" value="Genomic_DNA"/>
</dbReference>
<dbReference type="GO" id="GO:0055085">
    <property type="term" value="P:transmembrane transport"/>
    <property type="evidence" value="ECO:0007669"/>
    <property type="project" value="InterPro"/>
</dbReference>
<comment type="caution">
    <text evidence="10">The sequence shown here is derived from an EMBL/GenBank/DDBJ whole genome shotgun (WGS) entry which is preliminary data.</text>
</comment>
<keyword evidence="3 8" id="KW-0813">Transport</keyword>
<keyword evidence="11" id="KW-1185">Reference proteome</keyword>
<dbReference type="GO" id="GO:0005886">
    <property type="term" value="C:plasma membrane"/>
    <property type="evidence" value="ECO:0007669"/>
    <property type="project" value="UniProtKB-SubCell"/>
</dbReference>
<evidence type="ECO:0000313" key="11">
    <source>
        <dbReference type="Proteomes" id="UP000544872"/>
    </source>
</evidence>
<protein>
    <submittedName>
        <fullName evidence="10">Spermidine/putrescine transport system permease protein</fullName>
    </submittedName>
</protein>
<evidence type="ECO:0000313" key="10">
    <source>
        <dbReference type="EMBL" id="MBB6209571.1"/>
    </source>
</evidence>
<dbReference type="InterPro" id="IPR000515">
    <property type="entry name" value="MetI-like"/>
</dbReference>
<keyword evidence="4" id="KW-1003">Cell membrane</keyword>
<evidence type="ECO:0000256" key="2">
    <source>
        <dbReference type="ARBA" id="ARBA00007069"/>
    </source>
</evidence>
<dbReference type="Pfam" id="PF00528">
    <property type="entry name" value="BPD_transp_1"/>
    <property type="match status" value="1"/>
</dbReference>
<dbReference type="CDD" id="cd06261">
    <property type="entry name" value="TM_PBP2"/>
    <property type="match status" value="1"/>
</dbReference>
<comment type="similarity">
    <text evidence="2">Belongs to the binding-protein-dependent transport system permease family. CysTW subfamily.</text>
</comment>
<feature type="transmembrane region" description="Helical" evidence="8">
    <location>
        <begin position="208"/>
        <end position="234"/>
    </location>
</feature>
<evidence type="ECO:0000259" key="9">
    <source>
        <dbReference type="PROSITE" id="PS50928"/>
    </source>
</evidence>
<dbReference type="InterPro" id="IPR035906">
    <property type="entry name" value="MetI-like_sf"/>
</dbReference>
<dbReference type="SUPFAM" id="SSF161098">
    <property type="entry name" value="MetI-like"/>
    <property type="match status" value="1"/>
</dbReference>
<gene>
    <name evidence="10" type="ORF">FHS48_000973</name>
</gene>
<feature type="transmembrane region" description="Helical" evidence="8">
    <location>
        <begin position="12"/>
        <end position="34"/>
    </location>
</feature>
<feature type="transmembrane region" description="Helical" evidence="8">
    <location>
        <begin position="163"/>
        <end position="188"/>
    </location>
</feature>
<comment type="subcellular location">
    <subcellularLocation>
        <location evidence="1 8">Cell membrane</location>
        <topology evidence="1 8">Multi-pass membrane protein</topology>
    </subcellularLocation>
</comment>
<evidence type="ECO:0000256" key="5">
    <source>
        <dbReference type="ARBA" id="ARBA00022692"/>
    </source>
</evidence>
<evidence type="ECO:0000256" key="3">
    <source>
        <dbReference type="ARBA" id="ARBA00022448"/>
    </source>
</evidence>
<reference evidence="10 11" key="1">
    <citation type="submission" date="2020-08" db="EMBL/GenBank/DDBJ databases">
        <title>Genomic Encyclopedia of Type Strains, Phase IV (KMG-IV): sequencing the most valuable type-strain genomes for metagenomic binning, comparative biology and taxonomic classification.</title>
        <authorList>
            <person name="Goeker M."/>
        </authorList>
    </citation>
    <scope>NUCLEOTIDE SEQUENCE [LARGE SCALE GENOMIC DNA]</scope>
    <source>
        <strain evidence="10 11">DSM 11590</strain>
    </source>
</reference>